<protein>
    <submittedName>
        <fullName evidence="1">Uncharacterized protein</fullName>
    </submittedName>
</protein>
<comment type="caution">
    <text evidence="1">The sequence shown here is derived from an EMBL/GenBank/DDBJ whole genome shotgun (WGS) entry which is preliminary data.</text>
</comment>
<dbReference type="EMBL" id="JAPDGR010000152">
    <property type="protein sequence ID" value="KAJ2994930.1"/>
    <property type="molecule type" value="Genomic_DNA"/>
</dbReference>
<dbReference type="Proteomes" id="UP001143856">
    <property type="component" value="Unassembled WGS sequence"/>
</dbReference>
<evidence type="ECO:0000313" key="2">
    <source>
        <dbReference type="Proteomes" id="UP001143856"/>
    </source>
</evidence>
<name>A0ACC1PM37_9PEZI</name>
<gene>
    <name evidence="1" type="ORF">NUW58_g1415</name>
</gene>
<evidence type="ECO:0000313" key="1">
    <source>
        <dbReference type="EMBL" id="KAJ2994930.1"/>
    </source>
</evidence>
<sequence>MSEPVDVDGPVIPPPEGYVSNLDNPPNGNALVNGLISFFLALSLVFIIIHVIIPAIGTYIAGCIFVYRIAATSGFFVHGWDFRLRNLSWFYYNLFLATQMYLATMIFLKPAILLEWARIFGPGNRKAFRWTCYIIAGLNSVYYTINILIEVNSCHPREYYWDKTIPGGKCLDGPVLALTSALINLIFDIAILILPQTVIWRLNMSRRRRAGVSIVFIIGLLAVASAVLRIAFGAAYVSNIDYTYILSSQAILCIAEVTAGFLVFASPAAPKPVLHLFQQATSSVDRLMSSRRGSSQGTNTGEESQSKNFRYLFSRKRSRSTLDDQVGGKDSLSLRKLSTAKSKDSNLSNRQQQSSTVPSLP</sequence>
<reference evidence="1" key="1">
    <citation type="submission" date="2022-10" db="EMBL/GenBank/DDBJ databases">
        <title>Genome Sequence of Xylaria curta.</title>
        <authorList>
            <person name="Buettner E."/>
        </authorList>
    </citation>
    <scope>NUCLEOTIDE SEQUENCE</scope>
    <source>
        <strain evidence="1">Babe10</strain>
    </source>
</reference>
<proteinExistence type="predicted"/>
<accession>A0ACC1PM37</accession>
<organism evidence="1 2">
    <name type="scientific">Xylaria curta</name>
    <dbReference type="NCBI Taxonomy" id="42375"/>
    <lineage>
        <taxon>Eukaryota</taxon>
        <taxon>Fungi</taxon>
        <taxon>Dikarya</taxon>
        <taxon>Ascomycota</taxon>
        <taxon>Pezizomycotina</taxon>
        <taxon>Sordariomycetes</taxon>
        <taxon>Xylariomycetidae</taxon>
        <taxon>Xylariales</taxon>
        <taxon>Xylariaceae</taxon>
        <taxon>Xylaria</taxon>
    </lineage>
</organism>
<keyword evidence="2" id="KW-1185">Reference proteome</keyword>